<name>A0A8B6CES7_MYTGA</name>
<dbReference type="AlphaFoldDB" id="A0A8B6CES7"/>
<protein>
    <submittedName>
        <fullName evidence="1">Uncharacterized protein</fullName>
    </submittedName>
</protein>
<evidence type="ECO:0000313" key="1">
    <source>
        <dbReference type="EMBL" id="VDI04266.1"/>
    </source>
</evidence>
<reference evidence="1" key="1">
    <citation type="submission" date="2018-11" db="EMBL/GenBank/DDBJ databases">
        <authorList>
            <person name="Alioto T."/>
            <person name="Alioto T."/>
        </authorList>
    </citation>
    <scope>NUCLEOTIDE SEQUENCE</scope>
</reference>
<dbReference type="EMBL" id="UYJE01001689">
    <property type="protein sequence ID" value="VDI04266.1"/>
    <property type="molecule type" value="Genomic_DNA"/>
</dbReference>
<accession>A0A8B6CES7</accession>
<dbReference type="OrthoDB" id="6206622at2759"/>
<evidence type="ECO:0000313" key="2">
    <source>
        <dbReference type="Proteomes" id="UP000596742"/>
    </source>
</evidence>
<comment type="caution">
    <text evidence="1">The sequence shown here is derived from an EMBL/GenBank/DDBJ whole genome shotgun (WGS) entry which is preliminary data.</text>
</comment>
<gene>
    <name evidence="1" type="ORF">MGAL_10B071563</name>
</gene>
<keyword evidence="2" id="KW-1185">Reference proteome</keyword>
<dbReference type="Proteomes" id="UP000596742">
    <property type="component" value="Unassembled WGS sequence"/>
</dbReference>
<sequence>MPMVFRTEEVANSRGQGLRPAKTGDIRLPLDVDKIKTVKGYVNTLMRSIKKIVDVTTIRNTSEEPMPTLRPLFGKLQLIKI</sequence>
<proteinExistence type="predicted"/>
<organism evidence="1 2">
    <name type="scientific">Mytilus galloprovincialis</name>
    <name type="common">Mediterranean mussel</name>
    <dbReference type="NCBI Taxonomy" id="29158"/>
    <lineage>
        <taxon>Eukaryota</taxon>
        <taxon>Metazoa</taxon>
        <taxon>Spiralia</taxon>
        <taxon>Lophotrochozoa</taxon>
        <taxon>Mollusca</taxon>
        <taxon>Bivalvia</taxon>
        <taxon>Autobranchia</taxon>
        <taxon>Pteriomorphia</taxon>
        <taxon>Mytilida</taxon>
        <taxon>Mytiloidea</taxon>
        <taxon>Mytilidae</taxon>
        <taxon>Mytilinae</taxon>
        <taxon>Mytilus</taxon>
    </lineage>
</organism>